<evidence type="ECO:0000313" key="2">
    <source>
        <dbReference type="EMBL" id="KGQ02056.1"/>
    </source>
</evidence>
<dbReference type="VEuPathDB" id="FungiDB:PAAG_11237"/>
<name>A0A0A2V2N9_PARBA</name>
<dbReference type="GeneID" id="26970309"/>
<dbReference type="Proteomes" id="UP000002059">
    <property type="component" value="Partially assembled WGS sequence"/>
</dbReference>
<organism evidence="2 3">
    <name type="scientific">Paracoccidioides lutzii (strain ATCC MYA-826 / Pb01)</name>
    <name type="common">Paracoccidioides brasiliensis</name>
    <dbReference type="NCBI Taxonomy" id="502779"/>
    <lineage>
        <taxon>Eukaryota</taxon>
        <taxon>Fungi</taxon>
        <taxon>Dikarya</taxon>
        <taxon>Ascomycota</taxon>
        <taxon>Pezizomycotina</taxon>
        <taxon>Eurotiomycetes</taxon>
        <taxon>Eurotiomycetidae</taxon>
        <taxon>Onygenales</taxon>
        <taxon>Ajellomycetaceae</taxon>
        <taxon>Paracoccidioides</taxon>
    </lineage>
</organism>
<gene>
    <name evidence="2" type="ORF">PAAG_11237</name>
</gene>
<feature type="region of interest" description="Disordered" evidence="1">
    <location>
        <begin position="56"/>
        <end position="86"/>
    </location>
</feature>
<dbReference type="HOGENOM" id="CLU_1409194_0_0_1"/>
<reference evidence="2 3" key="1">
    <citation type="journal article" date="2011" name="PLoS Genet.">
        <title>Comparative genomic analysis of human fungal pathogens causing paracoccidioidomycosis.</title>
        <authorList>
            <person name="Desjardins C.A."/>
            <person name="Champion M.D."/>
            <person name="Holder J.W."/>
            <person name="Muszewska A."/>
            <person name="Goldberg J."/>
            <person name="Bailao A.M."/>
            <person name="Brigido M.M."/>
            <person name="Ferreira M.E."/>
            <person name="Garcia A.M."/>
            <person name="Grynberg M."/>
            <person name="Gujja S."/>
            <person name="Heiman D.I."/>
            <person name="Henn M.R."/>
            <person name="Kodira C.D."/>
            <person name="Leon-Narvaez H."/>
            <person name="Longo L.V."/>
            <person name="Ma L.J."/>
            <person name="Malavazi I."/>
            <person name="Matsuo A.L."/>
            <person name="Morais F.V."/>
            <person name="Pereira M."/>
            <person name="Rodriguez-Brito S."/>
            <person name="Sakthikumar S."/>
            <person name="Salem-Izacc S.M."/>
            <person name="Sykes S.M."/>
            <person name="Teixeira M.M."/>
            <person name="Vallejo M.C."/>
            <person name="Walter M.E."/>
            <person name="Yandava C."/>
            <person name="Young S."/>
            <person name="Zeng Q."/>
            <person name="Zucker J."/>
            <person name="Felipe M.S."/>
            <person name="Goldman G.H."/>
            <person name="Haas B.J."/>
            <person name="McEwen J.G."/>
            <person name="Nino-Vega G."/>
            <person name="Puccia R."/>
            <person name="San-Blas G."/>
            <person name="Soares C.M."/>
            <person name="Birren B.W."/>
            <person name="Cuomo C.A."/>
        </authorList>
    </citation>
    <scope>NUCLEOTIDE SEQUENCE [LARGE SCALE GENOMIC DNA]</scope>
    <source>
        <strain evidence="3">ATCC MYA-826 / Pb01</strain>
    </source>
</reference>
<proteinExistence type="predicted"/>
<protein>
    <submittedName>
        <fullName evidence="2">Uncharacterized protein</fullName>
    </submittedName>
</protein>
<dbReference type="AlphaFoldDB" id="A0A0A2V2N9"/>
<dbReference type="KEGG" id="pbl:PAAG_11237"/>
<keyword evidence="3" id="KW-1185">Reference proteome</keyword>
<dbReference type="RefSeq" id="XP_015703526.1">
    <property type="nucleotide sequence ID" value="XM_015846919.1"/>
</dbReference>
<accession>A0A0A2V2N9</accession>
<dbReference type="EMBL" id="KN293993">
    <property type="protein sequence ID" value="KGQ02056.1"/>
    <property type="molecule type" value="Genomic_DNA"/>
</dbReference>
<feature type="compositionally biased region" description="Polar residues" evidence="1">
    <location>
        <begin position="56"/>
        <end position="76"/>
    </location>
</feature>
<sequence>MVTLNGHATIKSNNKKSMLFVVPRWLRWLNSSREEEEEVVTTGSGITCGETNDLLSQISDQSGSPKLQQPRANASPCQPLPASQGPASPWLKAKALAQGFAKVAQGQIDHGRLDSANLSFSPFLPQERTMGASQLELGADTSMAAKMHDHVTECKHGSRQVVGRFQSSFFQVAPIGSCSLGAQSLVRHLWDLA</sequence>
<evidence type="ECO:0000313" key="3">
    <source>
        <dbReference type="Proteomes" id="UP000002059"/>
    </source>
</evidence>
<evidence type="ECO:0000256" key="1">
    <source>
        <dbReference type="SAM" id="MobiDB-lite"/>
    </source>
</evidence>